<organism evidence="7 8">
    <name type="scientific">Thelephora terrestris</name>
    <dbReference type="NCBI Taxonomy" id="56493"/>
    <lineage>
        <taxon>Eukaryota</taxon>
        <taxon>Fungi</taxon>
        <taxon>Dikarya</taxon>
        <taxon>Basidiomycota</taxon>
        <taxon>Agaricomycotina</taxon>
        <taxon>Agaricomycetes</taxon>
        <taxon>Thelephorales</taxon>
        <taxon>Thelephoraceae</taxon>
        <taxon>Thelephora</taxon>
    </lineage>
</organism>
<dbReference type="Proteomes" id="UP000736335">
    <property type="component" value="Unassembled WGS sequence"/>
</dbReference>
<dbReference type="AlphaFoldDB" id="A0A9P6L7L8"/>
<gene>
    <name evidence="7" type="ORF">BJ322DRAFT_1056193</name>
</gene>
<feature type="transmembrane region" description="Helical" evidence="5">
    <location>
        <begin position="53"/>
        <end position="76"/>
    </location>
</feature>
<keyword evidence="4 5" id="KW-0472">Membrane</keyword>
<evidence type="ECO:0000313" key="8">
    <source>
        <dbReference type="Proteomes" id="UP000736335"/>
    </source>
</evidence>
<feature type="transmembrane region" description="Helical" evidence="5">
    <location>
        <begin position="12"/>
        <end position="33"/>
    </location>
</feature>
<keyword evidence="2 5" id="KW-0812">Transmembrane</keyword>
<comment type="caution">
    <text evidence="7">The sequence shown here is derived from an EMBL/GenBank/DDBJ whole genome shotgun (WGS) entry which is preliminary data.</text>
</comment>
<comment type="subcellular location">
    <subcellularLocation>
        <location evidence="1">Membrane</location>
        <topology evidence="1">Multi-pass membrane protein</topology>
    </subcellularLocation>
</comment>
<accession>A0A9P6L7L8</accession>
<dbReference type="EMBL" id="WIUZ02000006">
    <property type="protein sequence ID" value="KAF9785753.1"/>
    <property type="molecule type" value="Genomic_DNA"/>
</dbReference>
<keyword evidence="8" id="KW-1185">Reference proteome</keyword>
<dbReference type="GO" id="GO:0016020">
    <property type="term" value="C:membrane"/>
    <property type="evidence" value="ECO:0007669"/>
    <property type="project" value="UniProtKB-SubCell"/>
</dbReference>
<protein>
    <recommendedName>
        <fullName evidence="6">MARVEL domain-containing protein</fullName>
    </recommendedName>
</protein>
<evidence type="ECO:0000256" key="4">
    <source>
        <dbReference type="ARBA" id="ARBA00023136"/>
    </source>
</evidence>
<feature type="domain" description="MARVEL" evidence="6">
    <location>
        <begin position="11"/>
        <end position="144"/>
    </location>
</feature>
<dbReference type="Pfam" id="PF01284">
    <property type="entry name" value="MARVEL"/>
    <property type="match status" value="1"/>
</dbReference>
<evidence type="ECO:0000256" key="3">
    <source>
        <dbReference type="ARBA" id="ARBA00022989"/>
    </source>
</evidence>
<sequence>MQINNHVKRGHPITFGLLIFFSIIELAISAWLVSMFNKHHNELSGGVSDRTRYLLFTSIWTVCGSFVLMLLFLVFANAGIFTSVVVHLVYLALTWIFWTAGAAAITAALGGGLDCNLGYIYCAQLNALEGFAWICWILTTFAIVVVMFRSVSSHKRGDGWTGQLV</sequence>
<evidence type="ECO:0000256" key="1">
    <source>
        <dbReference type="ARBA" id="ARBA00004141"/>
    </source>
</evidence>
<feature type="transmembrane region" description="Helical" evidence="5">
    <location>
        <begin position="130"/>
        <end position="148"/>
    </location>
</feature>
<dbReference type="InterPro" id="IPR008253">
    <property type="entry name" value="Marvel"/>
</dbReference>
<reference evidence="7" key="1">
    <citation type="journal article" date="2020" name="Nat. Commun.">
        <title>Large-scale genome sequencing of mycorrhizal fungi provides insights into the early evolution of symbiotic traits.</title>
        <authorList>
            <person name="Miyauchi S."/>
            <person name="Kiss E."/>
            <person name="Kuo A."/>
            <person name="Drula E."/>
            <person name="Kohler A."/>
            <person name="Sanchez-Garcia M."/>
            <person name="Morin E."/>
            <person name="Andreopoulos B."/>
            <person name="Barry K.W."/>
            <person name="Bonito G."/>
            <person name="Buee M."/>
            <person name="Carver A."/>
            <person name="Chen C."/>
            <person name="Cichocki N."/>
            <person name="Clum A."/>
            <person name="Culley D."/>
            <person name="Crous P.W."/>
            <person name="Fauchery L."/>
            <person name="Girlanda M."/>
            <person name="Hayes R.D."/>
            <person name="Keri Z."/>
            <person name="LaButti K."/>
            <person name="Lipzen A."/>
            <person name="Lombard V."/>
            <person name="Magnuson J."/>
            <person name="Maillard F."/>
            <person name="Murat C."/>
            <person name="Nolan M."/>
            <person name="Ohm R.A."/>
            <person name="Pangilinan J."/>
            <person name="Pereira M.F."/>
            <person name="Perotto S."/>
            <person name="Peter M."/>
            <person name="Pfister S."/>
            <person name="Riley R."/>
            <person name="Sitrit Y."/>
            <person name="Stielow J.B."/>
            <person name="Szollosi G."/>
            <person name="Zifcakova L."/>
            <person name="Stursova M."/>
            <person name="Spatafora J.W."/>
            <person name="Tedersoo L."/>
            <person name="Vaario L.M."/>
            <person name="Yamada A."/>
            <person name="Yan M."/>
            <person name="Wang P."/>
            <person name="Xu J."/>
            <person name="Bruns T."/>
            <person name="Baldrian P."/>
            <person name="Vilgalys R."/>
            <person name="Dunand C."/>
            <person name="Henrissat B."/>
            <person name="Grigoriev I.V."/>
            <person name="Hibbett D."/>
            <person name="Nagy L.G."/>
            <person name="Martin F.M."/>
        </authorList>
    </citation>
    <scope>NUCLEOTIDE SEQUENCE</scope>
    <source>
        <strain evidence="7">UH-Tt-Lm1</strain>
    </source>
</reference>
<evidence type="ECO:0000256" key="5">
    <source>
        <dbReference type="SAM" id="Phobius"/>
    </source>
</evidence>
<feature type="transmembrane region" description="Helical" evidence="5">
    <location>
        <begin position="88"/>
        <end position="110"/>
    </location>
</feature>
<evidence type="ECO:0000256" key="2">
    <source>
        <dbReference type="ARBA" id="ARBA00022692"/>
    </source>
</evidence>
<reference evidence="7" key="2">
    <citation type="submission" date="2020-11" db="EMBL/GenBank/DDBJ databases">
        <authorList>
            <consortium name="DOE Joint Genome Institute"/>
            <person name="Kuo A."/>
            <person name="Miyauchi S."/>
            <person name="Kiss E."/>
            <person name="Drula E."/>
            <person name="Kohler A."/>
            <person name="Sanchez-Garcia M."/>
            <person name="Andreopoulos B."/>
            <person name="Barry K.W."/>
            <person name="Bonito G."/>
            <person name="Buee M."/>
            <person name="Carver A."/>
            <person name="Chen C."/>
            <person name="Cichocki N."/>
            <person name="Clum A."/>
            <person name="Culley D."/>
            <person name="Crous P.W."/>
            <person name="Fauchery L."/>
            <person name="Girlanda M."/>
            <person name="Hayes R."/>
            <person name="Keri Z."/>
            <person name="Labutti K."/>
            <person name="Lipzen A."/>
            <person name="Lombard V."/>
            <person name="Magnuson J."/>
            <person name="Maillard F."/>
            <person name="Morin E."/>
            <person name="Murat C."/>
            <person name="Nolan M."/>
            <person name="Ohm R."/>
            <person name="Pangilinan J."/>
            <person name="Pereira M."/>
            <person name="Perotto S."/>
            <person name="Peter M."/>
            <person name="Riley R."/>
            <person name="Sitrit Y."/>
            <person name="Stielow B."/>
            <person name="Szollosi G."/>
            <person name="Zifcakova L."/>
            <person name="Stursova M."/>
            <person name="Spatafora J.W."/>
            <person name="Tedersoo L."/>
            <person name="Vaario L.-M."/>
            <person name="Yamada A."/>
            <person name="Yan M."/>
            <person name="Wang P."/>
            <person name="Xu J."/>
            <person name="Bruns T."/>
            <person name="Baldrian P."/>
            <person name="Vilgalys R."/>
            <person name="Henrissat B."/>
            <person name="Grigoriev I.V."/>
            <person name="Hibbett D."/>
            <person name="Nagy L.G."/>
            <person name="Martin F.M."/>
        </authorList>
    </citation>
    <scope>NUCLEOTIDE SEQUENCE</scope>
    <source>
        <strain evidence="7">UH-Tt-Lm1</strain>
    </source>
</reference>
<evidence type="ECO:0000259" key="6">
    <source>
        <dbReference type="Pfam" id="PF01284"/>
    </source>
</evidence>
<proteinExistence type="predicted"/>
<dbReference type="OrthoDB" id="2117453at2759"/>
<keyword evidence="3 5" id="KW-1133">Transmembrane helix</keyword>
<evidence type="ECO:0000313" key="7">
    <source>
        <dbReference type="EMBL" id="KAF9785753.1"/>
    </source>
</evidence>
<name>A0A9P6L7L8_9AGAM</name>